<dbReference type="PROSITE" id="PS51767">
    <property type="entry name" value="PEPTIDASE_A1"/>
    <property type="match status" value="1"/>
</dbReference>
<dbReference type="InterPro" id="IPR032799">
    <property type="entry name" value="TAXi_C"/>
</dbReference>
<keyword evidence="2 8" id="KW-0645">Protease</keyword>
<dbReference type="KEGG" id="rsz:108825973"/>
<evidence type="ECO:0000259" key="6">
    <source>
        <dbReference type="PROSITE" id="PS51767"/>
    </source>
</evidence>
<protein>
    <submittedName>
        <fullName evidence="8">Probable aspartyl protease At4g16563</fullName>
    </submittedName>
</protein>
<dbReference type="CDD" id="cd05476">
    <property type="entry name" value="pepsin_A_like_plant"/>
    <property type="match status" value="1"/>
</dbReference>
<accession>A0A6J0L5R9</accession>
<dbReference type="OrthoDB" id="2747330at2759"/>
<dbReference type="InterPro" id="IPR033121">
    <property type="entry name" value="PEPTIDASE_A1"/>
</dbReference>
<evidence type="ECO:0000256" key="5">
    <source>
        <dbReference type="ARBA" id="ARBA00023180"/>
    </source>
</evidence>
<keyword evidence="4" id="KW-0378">Hydrolase</keyword>
<dbReference type="PANTHER" id="PTHR47967:SF26">
    <property type="entry name" value="PEPTIDASE A1 DOMAIN-CONTAINING PROTEIN"/>
    <property type="match status" value="1"/>
</dbReference>
<evidence type="ECO:0000313" key="8">
    <source>
        <dbReference type="RefSeq" id="XP_018454839.2"/>
    </source>
</evidence>
<evidence type="ECO:0000256" key="3">
    <source>
        <dbReference type="ARBA" id="ARBA00022750"/>
    </source>
</evidence>
<reference evidence="8" key="2">
    <citation type="submission" date="2025-08" db="UniProtKB">
        <authorList>
            <consortium name="RefSeq"/>
        </authorList>
    </citation>
    <scope>IDENTIFICATION</scope>
    <source>
        <tissue evidence="8">Leaf</tissue>
    </source>
</reference>
<dbReference type="FunFam" id="2.40.70.10:FF:000055">
    <property type="entry name" value="Probable aspartyl protease At4g16563"/>
    <property type="match status" value="1"/>
</dbReference>
<evidence type="ECO:0000256" key="4">
    <source>
        <dbReference type="ARBA" id="ARBA00022801"/>
    </source>
</evidence>
<evidence type="ECO:0000256" key="2">
    <source>
        <dbReference type="ARBA" id="ARBA00022670"/>
    </source>
</evidence>
<dbReference type="Pfam" id="PF14541">
    <property type="entry name" value="TAXi_C"/>
    <property type="match status" value="1"/>
</dbReference>
<dbReference type="PANTHER" id="PTHR47967">
    <property type="entry name" value="OS07G0603500 PROTEIN-RELATED"/>
    <property type="match status" value="1"/>
</dbReference>
<dbReference type="Pfam" id="PF14543">
    <property type="entry name" value="TAXi_N"/>
    <property type="match status" value="1"/>
</dbReference>
<comment type="similarity">
    <text evidence="1">Belongs to the peptidase A1 family.</text>
</comment>
<dbReference type="PROSITE" id="PS00141">
    <property type="entry name" value="ASP_PROTEASE"/>
    <property type="match status" value="1"/>
</dbReference>
<organism evidence="7 8">
    <name type="scientific">Raphanus sativus</name>
    <name type="common">Radish</name>
    <name type="synonym">Raphanus raphanistrum var. sativus</name>
    <dbReference type="NCBI Taxonomy" id="3726"/>
    <lineage>
        <taxon>Eukaryota</taxon>
        <taxon>Viridiplantae</taxon>
        <taxon>Streptophyta</taxon>
        <taxon>Embryophyta</taxon>
        <taxon>Tracheophyta</taxon>
        <taxon>Spermatophyta</taxon>
        <taxon>Magnoliopsida</taxon>
        <taxon>eudicotyledons</taxon>
        <taxon>Gunneridae</taxon>
        <taxon>Pentapetalae</taxon>
        <taxon>rosids</taxon>
        <taxon>malvids</taxon>
        <taxon>Brassicales</taxon>
        <taxon>Brassicaceae</taxon>
        <taxon>Brassiceae</taxon>
        <taxon>Raphanus</taxon>
    </lineage>
</organism>
<dbReference type="GO" id="GO:0005576">
    <property type="term" value="C:extracellular region"/>
    <property type="evidence" value="ECO:0007669"/>
    <property type="project" value="TreeGrafter"/>
</dbReference>
<dbReference type="InterPro" id="IPR034161">
    <property type="entry name" value="Pepsin-like_plant"/>
</dbReference>
<dbReference type="GO" id="GO:0004190">
    <property type="term" value="F:aspartic-type endopeptidase activity"/>
    <property type="evidence" value="ECO:0007669"/>
    <property type="project" value="UniProtKB-KW"/>
</dbReference>
<dbReference type="InterPro" id="IPR001969">
    <property type="entry name" value="Aspartic_peptidase_AS"/>
</dbReference>
<dbReference type="GeneID" id="108825973"/>
<dbReference type="Proteomes" id="UP000504610">
    <property type="component" value="Chromosome 2"/>
</dbReference>
<dbReference type="AlphaFoldDB" id="A0A6J0L5R9"/>
<evidence type="ECO:0000256" key="1">
    <source>
        <dbReference type="ARBA" id="ARBA00007447"/>
    </source>
</evidence>
<keyword evidence="7" id="KW-1185">Reference proteome</keyword>
<dbReference type="GO" id="GO:0006508">
    <property type="term" value="P:proteolysis"/>
    <property type="evidence" value="ECO:0007669"/>
    <property type="project" value="UniProtKB-KW"/>
</dbReference>
<dbReference type="InterPro" id="IPR021109">
    <property type="entry name" value="Peptidase_aspartic_dom_sf"/>
</dbReference>
<dbReference type="InterPro" id="IPR032861">
    <property type="entry name" value="TAXi_N"/>
</dbReference>
<evidence type="ECO:0000313" key="7">
    <source>
        <dbReference type="Proteomes" id="UP000504610"/>
    </source>
</evidence>
<keyword evidence="5" id="KW-0325">Glycoprotein</keyword>
<reference evidence="7" key="1">
    <citation type="journal article" date="2019" name="Database">
        <title>The radish genome database (RadishGD): an integrated information resource for radish genomics.</title>
        <authorList>
            <person name="Yu H.J."/>
            <person name="Baek S."/>
            <person name="Lee Y.J."/>
            <person name="Cho A."/>
            <person name="Mun J.H."/>
        </authorList>
    </citation>
    <scope>NUCLEOTIDE SEQUENCE [LARGE SCALE GENOMIC DNA]</scope>
    <source>
        <strain evidence="7">cv. WK10039</strain>
    </source>
</reference>
<dbReference type="SUPFAM" id="SSF50630">
    <property type="entry name" value="Acid proteases"/>
    <property type="match status" value="1"/>
</dbReference>
<dbReference type="FunFam" id="2.40.70.10:FF:000063">
    <property type="entry name" value="aspartic proteinase nepenthesin-1"/>
    <property type="match status" value="1"/>
</dbReference>
<gene>
    <name evidence="8" type="primary">LOC108825973</name>
</gene>
<dbReference type="Gene3D" id="2.40.70.10">
    <property type="entry name" value="Acid Proteases"/>
    <property type="match status" value="2"/>
</dbReference>
<proteinExistence type="inferred from homology"/>
<dbReference type="InterPro" id="IPR051708">
    <property type="entry name" value="Plant_Aspart_Prot_A1"/>
</dbReference>
<sequence>MYFVASLHNCLFNVKQYTSCHRLINNFIYHRVFFALCYKRRVELFYKFKTSPTNISAMKTCSIFFLYLATILQYCFYSSVSSSSPLLLPLSHSLSTSKHPSSPLHLLKSSSTRSSARFRSHHRKQHQLPLPLSSGSDYLLSLSVGSSSSSVSLYLDTGSDLVWFPCRPFTCILCESKPPPSTSSLSSSAVAVPCSSLSCSAAHSSLPSSDLCAISNCPLDLIETGECNNSSYPCPSFYYAYGDGSLVGRLFSDSLSLPPLSLANFTFGCANTALAEPIGVAGFGRGRLSLPAQLSSFAPRLGNSFSYCLVSHSFDSERVRRPSPLILGRFVDEDEAKEKRVDVDDDKKKEKVEFVYTELLDNPKHPYFYSVSLRGISVGKRNIPAPAMLRRVDRDGGGGVVVDSGTTFTMLPAKFYNSVVEEFDSRVGRVHERADRVEPSSGMSPCYYLNQRVRVPALVLHFAGNGSSVALPRRNYFYEFMDGGDGKEEKRKVGCLMLMNGGDESELRGGTGAILGNYQQQGFEVVYDLLNRRVGFAKRKCASYWDTLNQG</sequence>
<dbReference type="RefSeq" id="XP_018454839.2">
    <property type="nucleotide sequence ID" value="XM_018599337.2"/>
</dbReference>
<feature type="domain" description="Peptidase A1" evidence="6">
    <location>
        <begin position="138"/>
        <end position="537"/>
    </location>
</feature>
<name>A0A6J0L5R9_RAPSA</name>
<keyword evidence="3" id="KW-0064">Aspartyl protease</keyword>